<name>K9UCZ0_CHAP6</name>
<dbReference type="RefSeq" id="WP_015158871.1">
    <property type="nucleotide sequence ID" value="NC_019697.1"/>
</dbReference>
<proteinExistence type="predicted"/>
<evidence type="ECO:0000256" key="1">
    <source>
        <dbReference type="SAM" id="SignalP"/>
    </source>
</evidence>
<evidence type="ECO:0008006" key="4">
    <source>
        <dbReference type="Google" id="ProtNLM"/>
    </source>
</evidence>
<dbReference type="HOGENOM" id="CLU_1709973_0_0_3"/>
<accession>K9UCZ0</accession>
<feature type="chain" id="PRO_5003936497" description="Outer membrane protein beta-barrel domain-containing protein" evidence="1">
    <location>
        <begin position="27"/>
        <end position="168"/>
    </location>
</feature>
<dbReference type="EMBL" id="CP003600">
    <property type="protein sequence ID" value="AFY92695.1"/>
    <property type="molecule type" value="Genomic_DNA"/>
</dbReference>
<evidence type="ECO:0000313" key="2">
    <source>
        <dbReference type="EMBL" id="AFY92695.1"/>
    </source>
</evidence>
<reference evidence="2 3" key="1">
    <citation type="submission" date="2012-05" db="EMBL/GenBank/DDBJ databases">
        <title>Finished chromosome of genome of Chamaesiphon sp. PCC 6605.</title>
        <authorList>
            <consortium name="US DOE Joint Genome Institute"/>
            <person name="Gugger M."/>
            <person name="Coursin T."/>
            <person name="Rippka R."/>
            <person name="Tandeau De Marsac N."/>
            <person name="Huntemann M."/>
            <person name="Wei C.-L."/>
            <person name="Han J."/>
            <person name="Detter J.C."/>
            <person name="Han C."/>
            <person name="Tapia R."/>
            <person name="Chen A."/>
            <person name="Kyrpides N."/>
            <person name="Mavromatis K."/>
            <person name="Markowitz V."/>
            <person name="Szeto E."/>
            <person name="Ivanova N."/>
            <person name="Pagani I."/>
            <person name="Pati A."/>
            <person name="Goodwin L."/>
            <person name="Nordberg H.P."/>
            <person name="Cantor M.N."/>
            <person name="Hua S.X."/>
            <person name="Woyke T."/>
            <person name="Kerfeld C.A."/>
        </authorList>
    </citation>
    <scope>NUCLEOTIDE SEQUENCE [LARGE SCALE GENOMIC DNA]</scope>
    <source>
        <strain evidence="3">ATCC 27169 / PCC 6605</strain>
    </source>
</reference>
<keyword evidence="3" id="KW-1185">Reference proteome</keyword>
<organism evidence="2 3">
    <name type="scientific">Chamaesiphon minutus (strain ATCC 27169 / PCC 6605)</name>
    <dbReference type="NCBI Taxonomy" id="1173020"/>
    <lineage>
        <taxon>Bacteria</taxon>
        <taxon>Bacillati</taxon>
        <taxon>Cyanobacteriota</taxon>
        <taxon>Cyanophyceae</taxon>
        <taxon>Gomontiellales</taxon>
        <taxon>Chamaesiphonaceae</taxon>
        <taxon>Chamaesiphon</taxon>
    </lineage>
</organism>
<sequence length="168" mass="17523">MKTKLIAFVALLSSILTVGMTTPASAQIDPPPPIPPSPVQVRQSSIGPSILFGNGQTAIGVDSKFSISDNLSLRPFIYFPSNGTDFGTALTYDIPLRNNDSTLAITPFVGASVDYNSTNNINATTFSLVGGADVDLSDSLRLKGSLIVPLSNDRGQGTGLSVGAGFRF</sequence>
<keyword evidence="1" id="KW-0732">Signal</keyword>
<feature type="signal peptide" evidence="1">
    <location>
        <begin position="1"/>
        <end position="26"/>
    </location>
</feature>
<protein>
    <recommendedName>
        <fullName evidence="4">Outer membrane protein beta-barrel domain-containing protein</fullName>
    </recommendedName>
</protein>
<evidence type="ECO:0000313" key="3">
    <source>
        <dbReference type="Proteomes" id="UP000010366"/>
    </source>
</evidence>
<dbReference type="AlphaFoldDB" id="K9UCZ0"/>
<dbReference type="KEGG" id="cmp:Cha6605_1536"/>
<gene>
    <name evidence="2" type="ORF">Cha6605_1536</name>
</gene>
<dbReference type="OrthoDB" id="509458at2"/>
<dbReference type="Proteomes" id="UP000010366">
    <property type="component" value="Chromosome"/>
</dbReference>